<keyword evidence="2" id="KW-0732">Signal</keyword>
<evidence type="ECO:0000313" key="4">
    <source>
        <dbReference type="EMBL" id="RPA88285.1"/>
    </source>
</evidence>
<dbReference type="Proteomes" id="UP000275078">
    <property type="component" value="Unassembled WGS sequence"/>
</dbReference>
<keyword evidence="5" id="KW-1185">Reference proteome</keyword>
<organism evidence="4 5">
    <name type="scientific">Ascobolus immersus RN42</name>
    <dbReference type="NCBI Taxonomy" id="1160509"/>
    <lineage>
        <taxon>Eukaryota</taxon>
        <taxon>Fungi</taxon>
        <taxon>Dikarya</taxon>
        <taxon>Ascomycota</taxon>
        <taxon>Pezizomycotina</taxon>
        <taxon>Pezizomycetes</taxon>
        <taxon>Pezizales</taxon>
        <taxon>Ascobolaceae</taxon>
        <taxon>Ascobolus</taxon>
    </lineage>
</organism>
<evidence type="ECO:0000313" key="5">
    <source>
        <dbReference type="Proteomes" id="UP000275078"/>
    </source>
</evidence>
<feature type="region of interest" description="Disordered" evidence="1">
    <location>
        <begin position="127"/>
        <end position="175"/>
    </location>
</feature>
<dbReference type="AlphaFoldDB" id="A0A3N4IRE4"/>
<accession>A0A3N4IRE4</accession>
<feature type="chain" id="PRO_5017998689" description="DUF7707 domain-containing protein" evidence="2">
    <location>
        <begin position="22"/>
        <end position="201"/>
    </location>
</feature>
<evidence type="ECO:0000256" key="2">
    <source>
        <dbReference type="SAM" id="SignalP"/>
    </source>
</evidence>
<gene>
    <name evidence="4" type="ORF">BJ508DRAFT_5189</name>
</gene>
<dbReference type="InterPro" id="IPR056124">
    <property type="entry name" value="DUF7707"/>
</dbReference>
<name>A0A3N4IRE4_ASCIM</name>
<feature type="domain" description="DUF7707" evidence="3">
    <location>
        <begin position="27"/>
        <end position="125"/>
    </location>
</feature>
<protein>
    <recommendedName>
        <fullName evidence="3">DUF7707 domain-containing protein</fullName>
    </recommendedName>
</protein>
<proteinExistence type="predicted"/>
<dbReference type="Pfam" id="PF24808">
    <property type="entry name" value="DUF7707"/>
    <property type="match status" value="1"/>
</dbReference>
<dbReference type="OrthoDB" id="2439692at2759"/>
<dbReference type="PANTHER" id="PTHR38118">
    <property type="entry name" value="ANCHORED CELL WALL PROTEIN 11-RELATED"/>
    <property type="match status" value="1"/>
</dbReference>
<dbReference type="EMBL" id="ML119645">
    <property type="protein sequence ID" value="RPA88285.1"/>
    <property type="molecule type" value="Genomic_DNA"/>
</dbReference>
<evidence type="ECO:0000259" key="3">
    <source>
        <dbReference type="Pfam" id="PF24808"/>
    </source>
</evidence>
<dbReference type="PANTHER" id="PTHR38118:SF2">
    <property type="entry name" value="CDP-ALCOHOL PHOSPHATIDYLTRANSFERASE PROTEIN"/>
    <property type="match status" value="1"/>
</dbReference>
<reference evidence="4 5" key="1">
    <citation type="journal article" date="2018" name="Nat. Ecol. Evol.">
        <title>Pezizomycetes genomes reveal the molecular basis of ectomycorrhizal truffle lifestyle.</title>
        <authorList>
            <person name="Murat C."/>
            <person name="Payen T."/>
            <person name="Noel B."/>
            <person name="Kuo A."/>
            <person name="Morin E."/>
            <person name="Chen J."/>
            <person name="Kohler A."/>
            <person name="Krizsan K."/>
            <person name="Balestrini R."/>
            <person name="Da Silva C."/>
            <person name="Montanini B."/>
            <person name="Hainaut M."/>
            <person name="Levati E."/>
            <person name="Barry K.W."/>
            <person name="Belfiori B."/>
            <person name="Cichocki N."/>
            <person name="Clum A."/>
            <person name="Dockter R.B."/>
            <person name="Fauchery L."/>
            <person name="Guy J."/>
            <person name="Iotti M."/>
            <person name="Le Tacon F."/>
            <person name="Lindquist E.A."/>
            <person name="Lipzen A."/>
            <person name="Malagnac F."/>
            <person name="Mello A."/>
            <person name="Molinier V."/>
            <person name="Miyauchi S."/>
            <person name="Poulain J."/>
            <person name="Riccioni C."/>
            <person name="Rubini A."/>
            <person name="Sitrit Y."/>
            <person name="Splivallo R."/>
            <person name="Traeger S."/>
            <person name="Wang M."/>
            <person name="Zifcakova L."/>
            <person name="Wipf D."/>
            <person name="Zambonelli A."/>
            <person name="Paolocci F."/>
            <person name="Nowrousian M."/>
            <person name="Ottonello S."/>
            <person name="Baldrian P."/>
            <person name="Spatafora J.W."/>
            <person name="Henrissat B."/>
            <person name="Nagy L.G."/>
            <person name="Aury J.M."/>
            <person name="Wincker P."/>
            <person name="Grigoriev I.V."/>
            <person name="Bonfante P."/>
            <person name="Martin F.M."/>
        </authorList>
    </citation>
    <scope>NUCLEOTIDE SEQUENCE [LARGE SCALE GENOMIC DNA]</scope>
    <source>
        <strain evidence="4 5">RN42</strain>
    </source>
</reference>
<evidence type="ECO:0000256" key="1">
    <source>
        <dbReference type="SAM" id="MobiDB-lite"/>
    </source>
</evidence>
<sequence>MHFTTSTVVASGLLLARAAVAQNYPAFNPDAVENSLKEFWCQQQVAACPLLCNDRETTTASNECYPENLFFSCVCSDGQEPDLRLYSQTIPYFTCSHVKEECVDNCKGAGICGQQCRENKQCGAEGLPQNKTSTKKPTSSKTTTALPDATDKPKEDLDDLEQGFGGKKDEDKDSGANSMFSVKSGLATGIVGLALGFTIFL</sequence>
<feature type="signal peptide" evidence="2">
    <location>
        <begin position="1"/>
        <end position="21"/>
    </location>
</feature>
<feature type="compositionally biased region" description="Low complexity" evidence="1">
    <location>
        <begin position="131"/>
        <end position="144"/>
    </location>
</feature>